<dbReference type="InterPro" id="IPR009030">
    <property type="entry name" value="Growth_fac_rcpt_cys_sf"/>
</dbReference>
<feature type="domain" description="TNFR-Cys" evidence="6">
    <location>
        <begin position="891"/>
        <end position="937"/>
    </location>
</feature>
<dbReference type="PANTHER" id="PTHR46104:SF1">
    <property type="entry name" value="GENE 9195-RELATED"/>
    <property type="match status" value="1"/>
</dbReference>
<keyword evidence="5" id="KW-0812">Transmembrane</keyword>
<organism evidence="8 9">
    <name type="scientific">Porites evermanni</name>
    <dbReference type="NCBI Taxonomy" id="104178"/>
    <lineage>
        <taxon>Eukaryota</taxon>
        <taxon>Metazoa</taxon>
        <taxon>Cnidaria</taxon>
        <taxon>Anthozoa</taxon>
        <taxon>Hexacorallia</taxon>
        <taxon>Scleractinia</taxon>
        <taxon>Fungiina</taxon>
        <taxon>Poritidae</taxon>
        <taxon>Porites</taxon>
    </lineage>
</organism>
<dbReference type="PROSITE" id="PS50103">
    <property type="entry name" value="ZF_C3H1"/>
    <property type="match status" value="1"/>
</dbReference>
<feature type="coiled-coil region" evidence="3">
    <location>
        <begin position="6061"/>
        <end position="6173"/>
    </location>
</feature>
<reference evidence="8 9" key="1">
    <citation type="submission" date="2022-05" db="EMBL/GenBank/DDBJ databases">
        <authorList>
            <consortium name="Genoscope - CEA"/>
            <person name="William W."/>
        </authorList>
    </citation>
    <scope>NUCLEOTIDE SEQUENCE [LARGE SCALE GENOMIC DNA]</scope>
</reference>
<proteinExistence type="predicted"/>
<evidence type="ECO:0000259" key="7">
    <source>
        <dbReference type="PROSITE" id="PS50103"/>
    </source>
</evidence>
<feature type="coiled-coil region" evidence="3">
    <location>
        <begin position="7341"/>
        <end position="7382"/>
    </location>
</feature>
<feature type="coiled-coil region" evidence="3">
    <location>
        <begin position="6245"/>
        <end position="6335"/>
    </location>
</feature>
<sequence length="7482" mass="804689">MNGSDPIPPTECNPGTYSPPGVGICHACPLGTHSSTGASFCSPCPAGHTCNDPSESPVPCSSTEYWNNGGEIPRCVPCPAGYSCANNTQPPVPCMPGYFSLQGNASCTQCQAGQACSDPAQAPKHCSIGTYSEVGATSCKHCPAGYSCPTPSSPIARCAAGSFSVRGQANCTVCPIGYMCPSPKQRAVRCTLGTYTFGETGKENCTDCPARFRCPNPESNATACLKGSYSVGKSVRCWPCPAGNKCPTTDAYPIPCDPGQYAVTGSVNCTDCPAGSECPSTQQGPTSQCVPGTYSVGKAQACTVCPEGKFCPSTTVATVTDCPGGTFSYGRQEQCTPCPKGWKCPNKDGTGNVKCLPGSYSVGSQTVCTPCPAGEACPNTDTNQTVTCSPGEYSVGSQTYCTKCPPGFRCPSTTSNTATECADGTYSKGGQQDCTPCPAGYACPSKTDDFQVQCSAGYYTLGNSQVCTPCPAGSFCPNITASPIDCPDGSYSLGFATSCIDCPAGHYCQTNMKGSVPLPCPAGEYSNKSAISCTTCDAGYACKGSDITPRPPSGLCPMGYFCPDGLNENPCPSGTFGNVTGAASQAAGCPACPAGYYCPAGTRGYPSHRLKCPPGHWCTEGTRTQFEHPCLAGTFNKEIGLERQDQCLDCLPGYYCPAGDQTGDRLCPAGHYCPDKTVAANAHRCTAGTYTEEQGAQSQLDCKDCPPGYYCTAGTQEPVACPKGSYNPLIRREALADCRSCISGMACPHAGLTWPPVKCDAGYYCPAGSSLPNETIHACPAGTYTDRHDLTHARECTSCPERQSCEAGTGGKQKPPQECAKGHYCPLETQSPTQYPCVAGSWTNLTNLKSQEECYECPKGWFCLTASTAPTDLCFTGHYCPPGTKRGNEFPCPAGTYNNKTGLERVEDCVPCTTGHYCPQGTSVPKQCPRGTFNDVLGAKNQLEGCKQCVAGYFCPNLANYELTACEVGNYSAPGAFECTTCEAGHYCDSRTTSKSVMISTKICPAGTHCPPGTVQKPDLVTHACSKGHYCLRGDENAYRIKCPNGTFNPHTGRKHVSECIKCTQGFYCEPEGLEKEADVCPPGYYCPEGTGYRFTHPCPVGFYRKLSAAVSVQDCSVCFSGHYCDVLGLSDPKTCPEGFFCPTGTTIPQPCPSGYYGNSSGVKRSEECTPCPAGQYCAGYGLREPSGPCDAGFYCSGRAYTSAPPEGSPTGGLCPKGGYCPQGAKTPEPCPVGKYSGTKGNKEPDDCITCDPGYYCAGDTNPTPTGPCSPGHYCTGGASTPTQFVTPKGHFSGEAASSPVQCPVGTYQESDRAERCTNCTEGNFCDEMGLTFPKTCLSGHYCPPNSIKPTACPPGTFNPNKGKATIDFCEPCDAGSFCKQPGLNATEGKCFAGYYCTGRSPSPTPNNGSLLSNITYGGVCPPGYFCRVGSERPYENPCPNGTYSNRTGLEREDECIPCDPGKSCTGEGLTAPNGICRAGWYCVSKATTPIPLDGVTGNICPAGFHCPTGTNTFKDCEPETYSNVTGLATCLPCPERFYCNGAHFAQADSKKPIPCPKGRYCPGGTGLSQPKCPSGTYNPQLGLARENECHPCPAGKYCSGAGIETFPSNISGDCEAGFFCVSGVNTPRPSQNFSGIGGVCPPGAYCPVETSEPIGCPNGTFSNVSQLVNVDQCTPCSDGHFCEQSNLTEPTGKCAPGFYCRRGSNTARPTSVSAIGGPCPKGHFCELGTAFPLGCRRGTYNPNEGEATCFTCPAGYFCPENSTDFNPYPCPTGHYCPNGTEYATQFPCSKGYFNGATKGVSVADCSPCPGGKYCNESGLSGPTGPCAAGYFCVNAAYTDKPQDYDNFTSGDCLCPANSTGGECQEGFFCPQGSHEPTACTGGFYCAGKGKDSVTAECDAGWFCTSGAKVPRPSDGITGDICSPGRYCPKGTKVPQLCPIGTYSNNTGNSHQDNCTACTEGSYCETMGLTKPTALCSAKYYCPAGESIDKRLSCTTGHFCREGSPQPVHCPSGTYQDEVQQDYCKTCPAGHYCDSKDDLSDFTPYPCPNGYYCPNGTRYATEFGCPNGTHGNGTQLFHPDQCVKCPPGKFCYGSSPTFTGDCQEGYYCRLGSHTPTPTDGSTGEECPEGHFCISGTIAPESCPPGTFSNSLGLRNIYECTNCTPGLFCNGSALIAPSGDCWPRYFCRGRAEHPAPQDGITGGNCTPGHYCPGKTPEPIPCEDGTYMKDPLADACLDCPAGFYCVNDKSQDPEPCPKGFYCPTKTGFDWKPCPKGTYGDASGLSNATSCRPCDSGKFCAHENATAVSGECFAGYFCRRGADSATPNASSDSGPCPEGHYCPLGTGEPKNCPLGTFSNVQFLENEYQCQNCTEGFYCGELGRRNVSGPCDPGFYCLKGSKVPNPPSVTESGGPCPVGHYCPAGTSYPLGCEAGSYNDRTGQANCTSCCAGFYCPSNSTACVLECPVGHYCPVGTEAPFDNPCPKGYFNNETRRQSMSGCTPCLPGKFCDKAGLEKPSGDCAGGWYCVRGAWSNKPTEVGVLGYCNSSSGMGCFCPNTTTGGVCQPGFYCPNGSREPTPCLRGHYCAVAELSNVTGPCDAGYFCKEGARFAAPTDNVTGGVCPMGHYCPAGTYDPVKCPEGTYSNSTANQNISSCLACMPGYYCGARGLEQPSGPCDAGYYCPGGQKTKTPPEYTCTPGHHCPAGSAYQVPCESGKYQDEFQQGSCKTCPEGFYCDGTILNATHCSHGVQFPSPCIKGHYCLSGTKFAREHKCPAGTFNNKTHGKNVSDCTSCPAGKYCAGEGNEIWTNDCSPGFHCIGGADNASPNDGTTGVICPTGHYCPAGTTVTIPCKKGTYGPTEQLGSQAECKGCDPGEYCAIDGLNKTTGNCSSGYFCKQNASVSEPTDGTTGDVCWIGHHCPVGTASPLPCSPGTYMNRTQAAECYTCPPGYYCINRVYPAPCPAGWYCPLGTGHDWRPCPRGTFSPVEFLSREEQCKLCDPGHYCALLNATATSGLCDAGFFCHNGSDQQQPSGGNRGDAGICPTGSYCPQGDPLAPIACPAGYYNNRTHATSFADCKKCPGGQYCEEDGLTWPNGPCDPGYYCIEKSASRKPNVSDTGGPCPPGHFCPGGSQYPIACKGGEYNSRWAQSECLVCPPGYFCPNASTNVTDCPQGFYCPNGSASAIPCPKGSYKNVTLGDNVLDCTICPPGEYCEFSGLPQPSGLCAGGWFCTGGSWQKRPLNTSDIANGTAVCPLIGEIGGFCKKGSFCPAGSHEPLPCTPGYYCLTDKLDSESGVCAAGHYCNGSTIYSHPVNQTTGDRCPKGYYCPTKSSYPTACPPGTYADTEYNQFKNNCKPCIPGMFCPTFGLDYPSGNCSEGFYCPAGETQQSPPDKECQPGHYCPEGSGLHNPCPAGTYQPYSRKGFCYTCPAGSYCDPNEARQNMSCEGNGSCGVIAPSDCPAGYFCPNGTKWAKQYPCPVGTFGNVTKLMEEAQCTQCTKGYYCHKSGITVPTDQCHAGYYCVEGASVPTPNDTLTGAPCPPGSYCLQGSHKPQPCPIGTYGPTQKLQSLSGCMACDGGKFCDFEGLAAPNGSCDPGFFCQIRAIRPNPVNSSQGGGICPTGHYCPRETTTPFKCPPGTFNNETHATQPSNCIPCTPGEYCEGYGNTYPDGPCDEGWYCSRGAYSKKPLLNVNTTFNNSNDFTCPIYSVNFTGGICPVGHFCPRGSSEPKSCLRGTYCGQTGLASPEGNCSAGYYCNGGDVVPNPRNCTAGYYCPVGTETERPCPAGTYSPYAGKSKVEDCLNCTAGFYCPLHGATEVLFQCLQGFYCPSGSTHNATVICPRGASCPTGSGQPQNCIPGEYQDEEGQYQCKECPPGYYCDPSTNLTGVIYPTKCTAGNYCPAGTKTERQFPCPAGTYSNDTGLERRSDCTPCPPKVFCGSTGLRKPTGPCNAGHYCVNGSTTPTPTDGKTGDACRLGEYCPEGSSEGIGCPAGTFYNLTGLQNVSGCLPCTAGYYCDGTGNIVPTKKCREGFWCRGGSPEEMPIDQPYGTDCPNGSYCPTGTPSPVQCPKGTYQPSRGKVRVEDCVGCDPGKFCDETGLFAVSGNCLRGFFCIGNASKSNPQDKITGDICPKGSFCVEGSFKPQTCYNGTYMNHTGASSCYVCPAGYQCTKAVLPDPCPAGFYCPEGTGYDTQPCPVGTIGNRTGLANESECTQCPGGFYCETSGRATVTGLCKSGFYCTSGVNVSAPDVHYTGIGGICPVGHECPEGSSTFHACDPGYYAAVPGMAACDLCPAGKYCNGTTVTPAACPKGHFCPNGTEFATQHPCRPGTYNNETDQTSESACKLCDPGKYCEGYGRVWPNGLCDEGFFCSGGSWSKRPGDIGAPNYDNATSPADTCYTAFECVCPAWNKTTGDICPAGHYCPQGSYRPLPCKLGQYCPHAAMTTPQGNCSAGYYCNDSSTVPDQFDCPVGHYCPSGTGIPVPCPAGKFSNTPKNTELRDCRDCTPGSFCAGTGNFAATNKCAPQYYCPGGQSTATPSEYLCTPGHFCKEGTAQPVRCENGTFQNEQGKSSCKTCPDGYYCDATNSAVVNATLCPKGYYCPSGTGNYRDFPCPERTYNDRLGLMAIGNCTDCPRGKYCGREGLTEPSGDCYGGHYCTKRSKSPGPEKDLLAKNYADYVSFPFPFLNDACPPGHFCPNGSDPEPCPSGTFHNEGRIANRSQCVPCPRGRYCNGSGTLNGTAPPCDAGFICTGGSSTPTPTHPSMGYICPRGFFCPSGNVTALSCLPGTYQPNEGQGSCISCGPGNMCPYQNMSSVQPCKAGYYCPDGTLKPCPPGTYGNRSGLSTVDMCTDCPAGFFCQDYAQTTPKGPCTAGWFCEGKANTSTPTSIPEYPKNGPCPTGHYCLQGTQAPAGCPPGTFRNSTGARSEDECLDCTPGFYCKGYSNSFVTGPCADGYYCPQGSRANVSKPSEYLCPKAHKCPEGTADPIECGAGYNQINKGQKDCDPCPAGYYCPSKTSTPKACPPRQFCPEATTVPLFCPNGTYTHDNMTKLASADECLPCVTGSYCRLGQIVGPCHGGYYCKSRSPDPNPTGVFINGSSSCSIEYWFPVEAGPCQEGYYCPNGTLLPIPCPDNTMKNYTGGYGIVSDCTPCLAGKFCLNGTSNGVPCPPGKYCPRGQAPIDCPIHRYRDIPGGQDLDDCFPCPAGHWCNLTGMVNYNNSKCPIGHFCPSQLGPSLCGAGRRRLTPGAGSRNECDLCPGGHYCPHDTINVQGIPCRNRTYCPLGSSLETLCPGGAFCPGVTEVPKPCPGGHYCTNGSEIPTLCYYPDYCPPNSTEELPCKLGYKALNTSGLRDSHEKHCEVCPAGTYGNDPQRRFCDQCPAGYFCPVGTKSPTANPCPEGSYCPAGVGEAQPCSPGSYGNRSLATKASDCYPCPTNTFNPLPNQRACLPCGSSSLSEEGQARCQCIGQSRSFQVSDGSCTCILRYVFDDPSTKEREEGNSDLDCRPLDADRCGTGEVYRASDWQCVDPETESVACDNKCKEEGETGGAFSPDEGICICKHTTECNNTCERTRVKCYIQRNTDGVLSMNCTDNNGDSATFNITSELGIGDHDNELHSAEFIFTDSLNKMSAFAPGELSQVQSVVEPNSQSARRRRRALGDNSTSTPSPVGSTIANPIICLTYGKALIFKVEINPINRSLSHYPRYRKNHLMNTNGEFDYGNFRQLHSLVQESNNSLSYFMHVFTQNGTFVFYDNAEPFRETFVTVKEQGSSCPDTILSPITEGVLVELGVSNKEPQNLKPNWGVIWGMTIFMLVVIIMLVIAVIIWRPKSIGRYPIRTLRPKYKALGAPIPVVPIPGIDDHVYDLGPRGAPEGASFDSPNVRFELENFNVRTLYDKLEDQTLHVSSQLARHQADLRAFYDRISQQAEKLKGMLDSMDVSALIKATKEAGAARAGRESPQEHHVNGVRSEGGKIYGLTAGGQVREQELMASLQMLLEKVEKGQHALLAKLFTFSSKSIAILTFFFLAAMVSGTNITLPSSGMVVVGGSGGASTTTVYPPTAGTSDVSEFLRRMNAERMHLEQQVGRDEETAVHKLLKEQEEKRAAEMTKLAEKLADKLSGDLSEDEMKAIMDDHDRQVAQLEGVLAAEKDKQLAALREKLRRRREEKEAALLRKQKEEAEKSNIRLDDVPPLASIDTILKTQESVQDVIVKEESIGQAKAEEQLSNEQADTYQRQMGDKFCAMVDDLVTSGSLYADQAEQIKREQMELEEKMSRELAQQRAQQTALLKEKLAQRRKERMKKLRKQQELEKAKVISEGGDVETLMKQQEQEIAALEASFDAEEARHSAEIVKKLNEEYMDNVQQSHRALLDKVTRDNLDAVLQQQIMDQFRKDNEALQENLEQRKLKSLADTKAKLAARRARRQDEARRQAEEAAGQRILEEQSQAIAANKPMDADHVVVPEVIIPRETAEEEALRNEQERTLADMRERHEQDTQKTNEKLERELTAEEDQAVEMLEAEKGRRLRELKDRHAAEMAARSKDMSPEDVQQLLATHQQELDEIMEKMDAEKQRQKANLHQKLLERKKQRQDAQKRKQEREMAKELLEQKKELAEVRSEHIKQAEKQAMIEGIRENGSESAEFVIRKVLEKRHSQELKDLERMFQEERKVAVDEALAKMEERHSQESDELRAQNEKELRDLEKQNLSPDDLQQRRAQLLNQQQLRQSALDKKHAEERKQIQHGVLSDWEIRFARAKLELKEKHYQEYADALNELTPEQAEEHRRSVEKALAAARELEVVKQKLDEQRLENEEKLKQENEAFEAEQQRKLQEDLEMFDKQLEEEAEQEQKKNEKAILALNARKEALLKEKKAKVKQEMEKLSNQGASQEDQEAILKEHSKDLAKLMNKMDADRMRMQSSLEERLKKRREAKRKAKVEELTNKNEEEKKEFEEKVQSERETFVWLTSARLPLGEEVRSTDHANDSQHVTSSEMKLFFRQHLAKATSTSRMTLCGQTMMILSLWILTSFLPVPFFSSAPGEGYIDIKDDTLWADDDDLVPVDLNKLPARAFVTYKFGSFIVDLLAVHCHHLPVTLLLADKLPPNKHLQRNAYRNSFFYDANNRILYVRAERMDNVGEFVLVLVHCLSHIAAGDLRDDSHPGFLKEFHHALAVLCDDLFFARYRRSSALARTLSSLPENEDLESASRVLLESVFGDAHAEADKSNVVEGLLDAKLLRGANKDGVHFTHDAIVERLSKYSNFAVESKLRSFLGDVEDKSIQARLQGTDEFIDKRLQELQGPQTKDRPMSRYVQSRGNLMTRGMSRQTSRAMATSRTATGLPISGKSLPSRPKEDEDLYKTFLQVQVEDMQDTVDTLNQEFAQLSREALDVTTNLRELEQELLAQTDLLRESAEGSTEHAQHKNAVRETTTKITTAKGSLESIALQKSNCLERLNLFKKRLEEKQAQLQQHESKPESERKQQAERKLQSAMGKSPKKKAKK</sequence>
<keyword evidence="2" id="KW-0479">Metal-binding</keyword>
<feature type="region of interest" description="Disordered" evidence="4">
    <location>
        <begin position="7445"/>
        <end position="7482"/>
    </location>
</feature>
<feature type="compositionally biased region" description="Basic and acidic residues" evidence="4">
    <location>
        <begin position="7445"/>
        <end position="7468"/>
    </location>
</feature>
<dbReference type="PANTHER" id="PTHR46104">
    <property type="entry name" value="GENE 9195-RELATED-RELATED"/>
    <property type="match status" value="1"/>
</dbReference>
<dbReference type="SMART" id="SM00289">
    <property type="entry name" value="WR1"/>
    <property type="match status" value="7"/>
</dbReference>
<keyword evidence="2" id="KW-0863">Zinc-finger</keyword>
<evidence type="ECO:0000256" key="1">
    <source>
        <dbReference type="PROSITE-ProRule" id="PRU00206"/>
    </source>
</evidence>
<dbReference type="SUPFAM" id="SSF57184">
    <property type="entry name" value="Growth factor receptor domain"/>
    <property type="match status" value="19"/>
</dbReference>
<evidence type="ECO:0000256" key="2">
    <source>
        <dbReference type="PROSITE-ProRule" id="PRU00723"/>
    </source>
</evidence>
<dbReference type="Gene3D" id="2.10.50.10">
    <property type="entry name" value="Tumor Necrosis Factor Receptor, subunit A, domain 2"/>
    <property type="match status" value="13"/>
</dbReference>
<name>A0ABN8RG15_9CNID</name>
<feature type="zinc finger region" description="C3H1-type" evidence="2">
    <location>
        <begin position="3243"/>
        <end position="3273"/>
    </location>
</feature>
<keyword evidence="5" id="KW-1133">Transmembrane helix</keyword>
<dbReference type="Proteomes" id="UP001159427">
    <property type="component" value="Unassembled WGS sequence"/>
</dbReference>
<accession>A0ABN8RG15</accession>
<feature type="region of interest" description="Disordered" evidence="4">
    <location>
        <begin position="7303"/>
        <end position="7334"/>
    </location>
</feature>
<keyword evidence="5" id="KW-0472">Membrane</keyword>
<feature type="compositionally biased region" description="Low complexity" evidence="4">
    <location>
        <begin position="7306"/>
        <end position="7320"/>
    </location>
</feature>
<feature type="transmembrane region" description="Helical" evidence="5">
    <location>
        <begin position="5794"/>
        <end position="5818"/>
    </location>
</feature>
<gene>
    <name evidence="8" type="ORF">PEVE_00011299</name>
</gene>
<dbReference type="EMBL" id="CALNXI010001811">
    <property type="protein sequence ID" value="CAH3177524.1"/>
    <property type="molecule type" value="Genomic_DNA"/>
</dbReference>
<dbReference type="InterPro" id="IPR000571">
    <property type="entry name" value="Znf_CCCH"/>
</dbReference>
<feature type="region of interest" description="Disordered" evidence="4">
    <location>
        <begin position="6556"/>
        <end position="6589"/>
    </location>
</feature>
<evidence type="ECO:0000313" key="9">
    <source>
        <dbReference type="Proteomes" id="UP001159427"/>
    </source>
</evidence>
<comment type="caution">
    <text evidence="1">Lacks conserved residue(s) required for the propagation of feature annotation.</text>
</comment>
<evidence type="ECO:0000259" key="6">
    <source>
        <dbReference type="PROSITE" id="PS50050"/>
    </source>
</evidence>
<feature type="coiled-coil region" evidence="3">
    <location>
        <begin position="6459"/>
        <end position="6508"/>
    </location>
</feature>
<evidence type="ECO:0000313" key="8">
    <source>
        <dbReference type="EMBL" id="CAH3177524.1"/>
    </source>
</evidence>
<feature type="coiled-coil region" evidence="3">
    <location>
        <begin position="6766"/>
        <end position="6946"/>
    </location>
</feature>
<comment type="caution">
    <text evidence="8">The sequence shown here is derived from an EMBL/GenBank/DDBJ whole genome shotgun (WGS) entry which is preliminary data.</text>
</comment>
<evidence type="ECO:0000256" key="5">
    <source>
        <dbReference type="SAM" id="Phobius"/>
    </source>
</evidence>
<evidence type="ECO:0000256" key="3">
    <source>
        <dbReference type="SAM" id="Coils"/>
    </source>
</evidence>
<evidence type="ECO:0000256" key="4">
    <source>
        <dbReference type="SAM" id="MobiDB-lite"/>
    </source>
</evidence>
<feature type="region of interest" description="Disordered" evidence="4">
    <location>
        <begin position="6665"/>
        <end position="6684"/>
    </location>
</feature>
<dbReference type="InterPro" id="IPR006150">
    <property type="entry name" value="Cys_repeat_1"/>
</dbReference>
<dbReference type="SMART" id="SM01411">
    <property type="entry name" value="Ephrin_rec_like"/>
    <property type="match status" value="83"/>
</dbReference>
<feature type="transmembrane region" description="Helical" evidence="5">
    <location>
        <begin position="5997"/>
        <end position="6021"/>
    </location>
</feature>
<keyword evidence="2" id="KW-0862">Zinc</keyword>
<keyword evidence="3" id="KW-0175">Coiled coil</keyword>
<dbReference type="InterPro" id="IPR001368">
    <property type="entry name" value="TNFR/NGFR_Cys_rich_reg"/>
</dbReference>
<feature type="repeat" description="TNFR-Cys" evidence="1">
    <location>
        <begin position="891"/>
        <end position="937"/>
    </location>
</feature>
<feature type="region of interest" description="Disordered" evidence="4">
    <location>
        <begin position="5630"/>
        <end position="5660"/>
    </location>
</feature>
<dbReference type="PROSITE" id="PS50050">
    <property type="entry name" value="TNFR_NGFR_2"/>
    <property type="match status" value="1"/>
</dbReference>
<protein>
    <submittedName>
        <fullName evidence="8">Uncharacterized protein</fullName>
    </submittedName>
</protein>
<keyword evidence="9" id="KW-1185">Reference proteome</keyword>
<feature type="domain" description="C3H1-type" evidence="7">
    <location>
        <begin position="3243"/>
        <end position="3273"/>
    </location>
</feature>
<feature type="compositionally biased region" description="Basic and acidic residues" evidence="4">
    <location>
        <begin position="6569"/>
        <end position="6589"/>
    </location>
</feature>
<feature type="compositionally biased region" description="Polar residues" evidence="4">
    <location>
        <begin position="5630"/>
        <end position="5642"/>
    </location>
</feature>